<gene>
    <name evidence="2" type="ORF">HERI1096_LOCUS39409</name>
</gene>
<evidence type="ECO:0000313" key="2">
    <source>
        <dbReference type="EMBL" id="CAE0152306.1"/>
    </source>
</evidence>
<proteinExistence type="predicted"/>
<dbReference type="Gene3D" id="2.170.270.10">
    <property type="entry name" value="SET domain"/>
    <property type="match status" value="1"/>
</dbReference>
<dbReference type="AlphaFoldDB" id="A0A7S3C3F8"/>
<feature type="domain" description="SET" evidence="1">
    <location>
        <begin position="24"/>
        <end position="122"/>
    </location>
</feature>
<accession>A0A7S3C3F8</accession>
<dbReference type="SUPFAM" id="SSF82199">
    <property type="entry name" value="SET domain"/>
    <property type="match status" value="1"/>
</dbReference>
<dbReference type="Pfam" id="PF00856">
    <property type="entry name" value="SET"/>
    <property type="match status" value="1"/>
</dbReference>
<organism evidence="2">
    <name type="scientific">Haptolina ericina</name>
    <dbReference type="NCBI Taxonomy" id="156174"/>
    <lineage>
        <taxon>Eukaryota</taxon>
        <taxon>Haptista</taxon>
        <taxon>Haptophyta</taxon>
        <taxon>Prymnesiophyceae</taxon>
        <taxon>Prymnesiales</taxon>
        <taxon>Prymnesiaceae</taxon>
        <taxon>Haptolina</taxon>
    </lineage>
</organism>
<dbReference type="InterPro" id="IPR046341">
    <property type="entry name" value="SET_dom_sf"/>
</dbReference>
<protein>
    <recommendedName>
        <fullName evidence="1">SET domain-containing protein</fullName>
    </recommendedName>
</protein>
<sequence>MATRDHEYSGSSMYAVGCRDAAGREYIIDGEDPNISTLGRYLNHASGSDPMCNCCLIQQSDASAEAEIATRAEELVKESPEMPAFLAMEIARGSGSGGRAPQLLMFTTRCIEAGEELCWDYGEEYWERAAKQGRPPPVS</sequence>
<dbReference type="EMBL" id="HBHX01071260">
    <property type="protein sequence ID" value="CAE0152306.1"/>
    <property type="molecule type" value="Transcribed_RNA"/>
</dbReference>
<reference evidence="2" key="1">
    <citation type="submission" date="2021-01" db="EMBL/GenBank/DDBJ databases">
        <authorList>
            <person name="Corre E."/>
            <person name="Pelletier E."/>
            <person name="Niang G."/>
            <person name="Scheremetjew M."/>
            <person name="Finn R."/>
            <person name="Kale V."/>
            <person name="Holt S."/>
            <person name="Cochrane G."/>
            <person name="Meng A."/>
            <person name="Brown T."/>
            <person name="Cohen L."/>
        </authorList>
    </citation>
    <scope>NUCLEOTIDE SEQUENCE</scope>
    <source>
        <strain evidence="2">CCMP281</strain>
    </source>
</reference>
<dbReference type="InterPro" id="IPR001214">
    <property type="entry name" value="SET_dom"/>
</dbReference>
<evidence type="ECO:0000259" key="1">
    <source>
        <dbReference type="Pfam" id="PF00856"/>
    </source>
</evidence>
<name>A0A7S3C3F8_9EUKA</name>